<comment type="caution">
    <text evidence="3">The sequence shown here is derived from an EMBL/GenBank/DDBJ whole genome shotgun (WGS) entry which is preliminary data.</text>
</comment>
<dbReference type="PANTHER" id="PTHR30163:SF8">
    <property type="entry name" value="LYTIC MUREIN TRANSGLYCOSYLASE"/>
    <property type="match status" value="1"/>
</dbReference>
<sequence>MPRIPHLAIVVGTLAGVIVLTMAAAGVHLLAHGGTGATAAAGAAGTAPGPAHSAGPRADLPLVTVPGQDTGAAAAPTPSATARPSPDASAGAGLRLTPPAVVAIAPRRVGDAHLRRLRSLRHVRGALTVGGGAVRVAGVTLNLLAVPVAEFPRWTPVGVADRPEPWEALRRGELVAEAAAARRLGLVPGAHYQIDGGPRLRLAAAAAIGLPGIDGYVSEETGRRLGLTPGVVVLVSGPVTRAGELTGGVRRVLGAGTQVVVTGAPAAARTAAPRAARTPSRDEFTGRVGRPGSYIELYRRAAALCPGLSWTVLAAIGQVESGHGRNNGPSSAGALGPMQFMPATWRAYGVDGDGDGRADIMNPYDAVPAAANYLCATGAGQGGDRLAKAIWHYNHSWSYVSRVLSLANAYAAAYPD</sequence>
<proteinExistence type="predicted"/>
<dbReference type="EMBL" id="VFPQ01000001">
    <property type="protein sequence ID" value="TQM74659.1"/>
    <property type="molecule type" value="Genomic_DNA"/>
</dbReference>
<organism evidence="3 4">
    <name type="scientific">Thermopolyspora flexuosa</name>
    <dbReference type="NCBI Taxonomy" id="103836"/>
    <lineage>
        <taxon>Bacteria</taxon>
        <taxon>Bacillati</taxon>
        <taxon>Actinomycetota</taxon>
        <taxon>Actinomycetes</taxon>
        <taxon>Streptosporangiales</taxon>
        <taxon>Streptosporangiaceae</taxon>
        <taxon>Thermopolyspora</taxon>
    </lineage>
</organism>
<feature type="domain" description="Transglycosylase SLT" evidence="2">
    <location>
        <begin position="330"/>
        <end position="378"/>
    </location>
</feature>
<feature type="compositionally biased region" description="Low complexity" evidence="1">
    <location>
        <begin position="38"/>
        <end position="56"/>
    </location>
</feature>
<evidence type="ECO:0000313" key="4">
    <source>
        <dbReference type="Proteomes" id="UP000319213"/>
    </source>
</evidence>
<dbReference type="Gene3D" id="1.10.530.10">
    <property type="match status" value="1"/>
</dbReference>
<reference evidence="3 4" key="1">
    <citation type="submission" date="2019-06" db="EMBL/GenBank/DDBJ databases">
        <title>Sequencing the genomes of 1000 actinobacteria strains.</title>
        <authorList>
            <person name="Klenk H.-P."/>
        </authorList>
    </citation>
    <scope>NUCLEOTIDE SEQUENCE [LARGE SCALE GENOMIC DNA]</scope>
    <source>
        <strain evidence="3 4">DSM 43186</strain>
    </source>
</reference>
<evidence type="ECO:0000259" key="2">
    <source>
        <dbReference type="Pfam" id="PF13406"/>
    </source>
</evidence>
<evidence type="ECO:0000256" key="1">
    <source>
        <dbReference type="SAM" id="MobiDB-lite"/>
    </source>
</evidence>
<accession>A0A543IVQ8</accession>
<dbReference type="Proteomes" id="UP000319213">
    <property type="component" value="Unassembled WGS sequence"/>
</dbReference>
<feature type="compositionally biased region" description="Low complexity" evidence="1">
    <location>
        <begin position="70"/>
        <end position="90"/>
    </location>
</feature>
<dbReference type="InterPro" id="IPR031304">
    <property type="entry name" value="SLT_2"/>
</dbReference>
<dbReference type="Pfam" id="PF13406">
    <property type="entry name" value="SLT_2"/>
    <property type="match status" value="1"/>
</dbReference>
<dbReference type="InterPro" id="IPR043426">
    <property type="entry name" value="MltB-like"/>
</dbReference>
<feature type="region of interest" description="Disordered" evidence="1">
    <location>
        <begin position="38"/>
        <end position="92"/>
    </location>
</feature>
<dbReference type="InterPro" id="IPR023346">
    <property type="entry name" value="Lysozyme-like_dom_sf"/>
</dbReference>
<gene>
    <name evidence="3" type="ORF">FHX40_1340</name>
</gene>
<dbReference type="PANTHER" id="PTHR30163">
    <property type="entry name" value="MEMBRANE-BOUND LYTIC MUREIN TRANSGLYCOSYLASE B"/>
    <property type="match status" value="1"/>
</dbReference>
<evidence type="ECO:0000313" key="3">
    <source>
        <dbReference type="EMBL" id="TQM74659.1"/>
    </source>
</evidence>
<dbReference type="GO" id="GO:0008933">
    <property type="term" value="F:peptidoglycan lytic transglycosylase activity"/>
    <property type="evidence" value="ECO:0007669"/>
    <property type="project" value="TreeGrafter"/>
</dbReference>
<dbReference type="AlphaFoldDB" id="A0A543IVQ8"/>
<dbReference type="SUPFAM" id="SSF53955">
    <property type="entry name" value="Lysozyme-like"/>
    <property type="match status" value="1"/>
</dbReference>
<protein>
    <submittedName>
        <fullName evidence="3">Transglycosylase protein with SLT domain</fullName>
    </submittedName>
</protein>
<name>A0A543IVQ8_9ACTN</name>
<dbReference type="GO" id="GO:0009253">
    <property type="term" value="P:peptidoglycan catabolic process"/>
    <property type="evidence" value="ECO:0007669"/>
    <property type="project" value="TreeGrafter"/>
</dbReference>
<keyword evidence="4" id="KW-1185">Reference proteome</keyword>
<dbReference type="RefSeq" id="WP_229788639.1">
    <property type="nucleotide sequence ID" value="NZ_BMPV01000003.1"/>
</dbReference>
<dbReference type="CDD" id="cd13399">
    <property type="entry name" value="Slt35-like"/>
    <property type="match status" value="1"/>
</dbReference>